<keyword evidence="2" id="KW-1185">Reference proteome</keyword>
<dbReference type="Proteomes" id="UP001234989">
    <property type="component" value="Chromosome 8"/>
</dbReference>
<proteinExistence type="predicted"/>
<sequence length="211" mass="24424">ITYQDKATQTEKENTIEDILKALTTLCIKVDIMDNEIQKLKTNEDNLKSKANTAPAEILYEEIKSPIQVIKIGLTKDMIIPEDIGQQEEIRKIEIPSFYANKRIIGISTIIQELANNYLNGNAIWSYYSRDQLMIYSNSRELRKADMDEVQKWILSLLKPEERPTTRALKARFISSELLTKYCKLIGHKYPDHICSKCNEKDNVILDVQLE</sequence>
<reference evidence="1" key="1">
    <citation type="submission" date="2023-08" db="EMBL/GenBank/DDBJ databases">
        <title>A de novo genome assembly of Solanum verrucosum Schlechtendal, a Mexican diploid species geographically isolated from the other diploid A-genome species in potato relatives.</title>
        <authorList>
            <person name="Hosaka K."/>
        </authorList>
    </citation>
    <scope>NUCLEOTIDE SEQUENCE</scope>
    <source>
        <tissue evidence="1">Young leaves</tissue>
    </source>
</reference>
<accession>A0AAF0UB35</accession>
<feature type="non-terminal residue" evidence="1">
    <location>
        <position position="1"/>
    </location>
</feature>
<organism evidence="1 2">
    <name type="scientific">Solanum verrucosum</name>
    <dbReference type="NCBI Taxonomy" id="315347"/>
    <lineage>
        <taxon>Eukaryota</taxon>
        <taxon>Viridiplantae</taxon>
        <taxon>Streptophyta</taxon>
        <taxon>Embryophyta</taxon>
        <taxon>Tracheophyta</taxon>
        <taxon>Spermatophyta</taxon>
        <taxon>Magnoliopsida</taxon>
        <taxon>eudicotyledons</taxon>
        <taxon>Gunneridae</taxon>
        <taxon>Pentapetalae</taxon>
        <taxon>asterids</taxon>
        <taxon>lamiids</taxon>
        <taxon>Solanales</taxon>
        <taxon>Solanaceae</taxon>
        <taxon>Solanoideae</taxon>
        <taxon>Solaneae</taxon>
        <taxon>Solanum</taxon>
    </lineage>
</organism>
<dbReference type="EMBL" id="CP133619">
    <property type="protein sequence ID" value="WMV42549.1"/>
    <property type="molecule type" value="Genomic_DNA"/>
</dbReference>
<dbReference type="AlphaFoldDB" id="A0AAF0UB35"/>
<name>A0AAF0UB35_SOLVR</name>
<gene>
    <name evidence="1" type="ORF">MTR67_035934</name>
</gene>
<evidence type="ECO:0000313" key="1">
    <source>
        <dbReference type="EMBL" id="WMV42549.1"/>
    </source>
</evidence>
<evidence type="ECO:0000313" key="2">
    <source>
        <dbReference type="Proteomes" id="UP001234989"/>
    </source>
</evidence>
<protein>
    <submittedName>
        <fullName evidence="1">Uncharacterized protein</fullName>
    </submittedName>
</protein>